<dbReference type="SUPFAM" id="SSF55781">
    <property type="entry name" value="GAF domain-like"/>
    <property type="match status" value="1"/>
</dbReference>
<dbReference type="InterPro" id="IPR029016">
    <property type="entry name" value="GAF-like_dom_sf"/>
</dbReference>
<organism evidence="1 2">
    <name type="scientific">Operophtera brumata</name>
    <name type="common">Winter moth</name>
    <name type="synonym">Phalaena brumata</name>
    <dbReference type="NCBI Taxonomy" id="104452"/>
    <lineage>
        <taxon>Eukaryota</taxon>
        <taxon>Metazoa</taxon>
        <taxon>Ecdysozoa</taxon>
        <taxon>Arthropoda</taxon>
        <taxon>Hexapoda</taxon>
        <taxon>Insecta</taxon>
        <taxon>Pterygota</taxon>
        <taxon>Neoptera</taxon>
        <taxon>Endopterygota</taxon>
        <taxon>Lepidoptera</taxon>
        <taxon>Glossata</taxon>
        <taxon>Ditrysia</taxon>
        <taxon>Geometroidea</taxon>
        <taxon>Geometridae</taxon>
        <taxon>Larentiinae</taxon>
        <taxon>Operophtera</taxon>
    </lineage>
</organism>
<dbReference type="STRING" id="104452.A0A0L7LMZ8"/>
<protein>
    <submittedName>
        <fullName evidence="1">Dual 3',5'-cyclic-AMP and-GMP phosphodiesterase 11</fullName>
    </submittedName>
</protein>
<accession>A0A0L7LMZ8</accession>
<proteinExistence type="predicted"/>
<feature type="non-terminal residue" evidence="1">
    <location>
        <position position="1"/>
    </location>
</feature>
<sequence>HEFERGGLLKPLVTTVDGTPTFLGDQPYATPSRPQRRSRHELRQLDEKELIFELVKDICNELEVRVLCHKILQNVSILLDADRGSLFLVQGERAASPHPQNGRSIEAQISKYKLALRIKALYHYYSMDSAYFDEKLCTYTSFTWEFTCYSSSFYCYFNKRADSEWFD</sequence>
<evidence type="ECO:0000313" key="2">
    <source>
        <dbReference type="Proteomes" id="UP000037510"/>
    </source>
</evidence>
<dbReference type="EMBL" id="JTDY01000524">
    <property type="protein sequence ID" value="KOB76805.1"/>
    <property type="molecule type" value="Genomic_DNA"/>
</dbReference>
<dbReference type="Proteomes" id="UP000037510">
    <property type="component" value="Unassembled WGS sequence"/>
</dbReference>
<evidence type="ECO:0000313" key="1">
    <source>
        <dbReference type="EMBL" id="KOB76805.1"/>
    </source>
</evidence>
<name>A0A0L7LMZ8_OPEBR</name>
<reference evidence="1 2" key="1">
    <citation type="journal article" date="2015" name="Genome Biol. Evol.">
        <title>The genome of winter moth (Operophtera brumata) provides a genomic perspective on sexual dimorphism and phenology.</title>
        <authorList>
            <person name="Derks M.F."/>
            <person name="Smit S."/>
            <person name="Salis L."/>
            <person name="Schijlen E."/>
            <person name="Bossers A."/>
            <person name="Mateman C."/>
            <person name="Pijl A.S."/>
            <person name="de Ridder D."/>
            <person name="Groenen M.A."/>
            <person name="Visser M.E."/>
            <person name="Megens H.J."/>
        </authorList>
    </citation>
    <scope>NUCLEOTIDE SEQUENCE [LARGE SCALE GENOMIC DNA]</scope>
    <source>
        <strain evidence="1">WM2013NL</strain>
        <tissue evidence="1">Head and thorax</tissue>
    </source>
</reference>
<comment type="caution">
    <text evidence="1">The sequence shown here is derived from an EMBL/GenBank/DDBJ whole genome shotgun (WGS) entry which is preliminary data.</text>
</comment>
<dbReference type="Gene3D" id="3.30.450.40">
    <property type="match status" value="1"/>
</dbReference>
<feature type="non-terminal residue" evidence="1">
    <location>
        <position position="167"/>
    </location>
</feature>
<gene>
    <name evidence="1" type="ORF">OBRU01_02318</name>
</gene>
<keyword evidence="2" id="KW-1185">Reference proteome</keyword>
<dbReference type="AlphaFoldDB" id="A0A0L7LMZ8"/>